<evidence type="ECO:0000256" key="11">
    <source>
        <dbReference type="PIRNR" id="PIRNR006268"/>
    </source>
</evidence>
<organism evidence="12 13">
    <name type="scientific">Algoriphagus aestuariicola</name>
    <dbReference type="NCBI Taxonomy" id="1852016"/>
    <lineage>
        <taxon>Bacteria</taxon>
        <taxon>Pseudomonadati</taxon>
        <taxon>Bacteroidota</taxon>
        <taxon>Cytophagia</taxon>
        <taxon>Cytophagales</taxon>
        <taxon>Cyclobacteriaceae</taxon>
        <taxon>Algoriphagus</taxon>
    </lineage>
</organism>
<comment type="catalytic activity">
    <reaction evidence="10 11">
        <text>L-threonyl-[protein] + FAD = FMN-L-threonyl-[protein] + AMP + H(+)</text>
        <dbReference type="Rhea" id="RHEA:36847"/>
        <dbReference type="Rhea" id="RHEA-COMP:11060"/>
        <dbReference type="Rhea" id="RHEA-COMP:11061"/>
        <dbReference type="ChEBI" id="CHEBI:15378"/>
        <dbReference type="ChEBI" id="CHEBI:30013"/>
        <dbReference type="ChEBI" id="CHEBI:57692"/>
        <dbReference type="ChEBI" id="CHEBI:74257"/>
        <dbReference type="ChEBI" id="CHEBI:456215"/>
        <dbReference type="EC" id="2.7.1.180"/>
    </reaction>
</comment>
<evidence type="ECO:0000313" key="12">
    <source>
        <dbReference type="EMBL" id="MBN7802057.1"/>
    </source>
</evidence>
<dbReference type="InterPro" id="IPR024932">
    <property type="entry name" value="ApbE"/>
</dbReference>
<evidence type="ECO:0000256" key="10">
    <source>
        <dbReference type="ARBA" id="ARBA00048540"/>
    </source>
</evidence>
<dbReference type="Pfam" id="PF02424">
    <property type="entry name" value="ApbE"/>
    <property type="match status" value="1"/>
</dbReference>
<evidence type="ECO:0000256" key="4">
    <source>
        <dbReference type="ARBA" id="ARBA00022630"/>
    </source>
</evidence>
<comment type="similarity">
    <text evidence="11">Belongs to the ApbE family.</text>
</comment>
<reference evidence="12 13" key="1">
    <citation type="submission" date="2021-03" db="EMBL/GenBank/DDBJ databases">
        <title>novel species isolated from a fishpond in China.</title>
        <authorList>
            <person name="Lu H."/>
            <person name="Cai Z."/>
        </authorList>
    </citation>
    <scope>NUCLEOTIDE SEQUENCE [LARGE SCALE GENOMIC DNA]</scope>
    <source>
        <strain evidence="12 13">JCM 31546</strain>
    </source>
</reference>
<dbReference type="PIRSF" id="PIRSF006268">
    <property type="entry name" value="ApbE"/>
    <property type="match status" value="1"/>
</dbReference>
<evidence type="ECO:0000256" key="2">
    <source>
        <dbReference type="ARBA" id="ARBA00011955"/>
    </source>
</evidence>
<dbReference type="Gene3D" id="3.10.520.10">
    <property type="entry name" value="ApbE-like domains"/>
    <property type="match status" value="1"/>
</dbReference>
<evidence type="ECO:0000256" key="9">
    <source>
        <dbReference type="ARBA" id="ARBA00031306"/>
    </source>
</evidence>
<keyword evidence="13" id="KW-1185">Reference proteome</keyword>
<dbReference type="PANTHER" id="PTHR30040">
    <property type="entry name" value="THIAMINE BIOSYNTHESIS LIPOPROTEIN APBE"/>
    <property type="match status" value="1"/>
</dbReference>
<evidence type="ECO:0000256" key="8">
    <source>
        <dbReference type="ARBA" id="ARBA00022842"/>
    </source>
</evidence>
<dbReference type="GO" id="GO:0016740">
    <property type="term" value="F:transferase activity"/>
    <property type="evidence" value="ECO:0007669"/>
    <property type="project" value="UniProtKB-KW"/>
</dbReference>
<keyword evidence="5 11" id="KW-0808">Transferase</keyword>
<dbReference type="RefSeq" id="WP_206570058.1">
    <property type="nucleotide sequence ID" value="NZ_JAFKCW010000003.1"/>
</dbReference>
<sequence>MNPNARKNIVYSLILFAVVLLVYAWRTREERSANRNLEPHQPGKVAFFGNALDAEYRVTYLDEDNRVFKPSIDSMINAFSLIISISEPTSEINRLNFRDTLLSPSSVLLDVFGEANRVFDLYGGAIDPTMKPIEDVWTFSRAGARLQDSLDIRLVLPLVGLKKIAVTDTLVRKSFSGIFLDFSKSAKGYLMDMMAEFLEERGIENYLIQIGGENLAKGKNERDELWKIGVYYLADSLGARADGIVALQNKAISTAGDFQQTYTEDSVRLSYTLDPRTGLPVRHGLLGVTVVGPDAKTADALSDALMVLGWREAMKLDSSRSDLAMLFIYNERSGKLKQYVSPELTDFLSFPVK</sequence>
<comment type="caution">
    <text evidence="12">The sequence shown here is derived from an EMBL/GenBank/DDBJ whole genome shotgun (WGS) entry which is preliminary data.</text>
</comment>
<evidence type="ECO:0000256" key="1">
    <source>
        <dbReference type="ARBA" id="ARBA00001946"/>
    </source>
</evidence>
<dbReference type="Proteomes" id="UP000664698">
    <property type="component" value="Unassembled WGS sequence"/>
</dbReference>
<evidence type="ECO:0000256" key="3">
    <source>
        <dbReference type="ARBA" id="ARBA00016337"/>
    </source>
</evidence>
<dbReference type="EC" id="2.7.1.180" evidence="2 11"/>
<dbReference type="InterPro" id="IPR003374">
    <property type="entry name" value="ApbE-like_sf"/>
</dbReference>
<keyword evidence="7 11" id="KW-0274">FAD</keyword>
<keyword evidence="4 11" id="KW-0285">Flavoprotein</keyword>
<evidence type="ECO:0000313" key="13">
    <source>
        <dbReference type="Proteomes" id="UP000664698"/>
    </source>
</evidence>
<dbReference type="EMBL" id="JAFKCW010000003">
    <property type="protein sequence ID" value="MBN7802057.1"/>
    <property type="molecule type" value="Genomic_DNA"/>
</dbReference>
<comment type="cofactor">
    <cofactor evidence="1">
        <name>Mg(2+)</name>
        <dbReference type="ChEBI" id="CHEBI:18420"/>
    </cofactor>
</comment>
<accession>A0ABS3BSK9</accession>
<proteinExistence type="inferred from homology"/>
<gene>
    <name evidence="12" type="ORF">J0A67_14380</name>
</gene>
<protein>
    <recommendedName>
        <fullName evidence="3 11">FAD:protein FMN transferase</fullName>
        <ecNumber evidence="2 11">2.7.1.180</ecNumber>
    </recommendedName>
    <alternativeName>
        <fullName evidence="9 11">Flavin transferase</fullName>
    </alternativeName>
</protein>
<evidence type="ECO:0000256" key="6">
    <source>
        <dbReference type="ARBA" id="ARBA00022723"/>
    </source>
</evidence>
<evidence type="ECO:0000256" key="5">
    <source>
        <dbReference type="ARBA" id="ARBA00022679"/>
    </source>
</evidence>
<dbReference type="SUPFAM" id="SSF143631">
    <property type="entry name" value="ApbE-like"/>
    <property type="match status" value="1"/>
</dbReference>
<evidence type="ECO:0000256" key="7">
    <source>
        <dbReference type="ARBA" id="ARBA00022827"/>
    </source>
</evidence>
<keyword evidence="8 11" id="KW-0460">Magnesium</keyword>
<keyword evidence="6 11" id="KW-0479">Metal-binding</keyword>
<dbReference type="PANTHER" id="PTHR30040:SF2">
    <property type="entry name" value="FAD:PROTEIN FMN TRANSFERASE"/>
    <property type="match status" value="1"/>
</dbReference>
<name>A0ABS3BSK9_9BACT</name>